<dbReference type="SMART" id="SM00917">
    <property type="entry name" value="LeuA_dimer"/>
    <property type="match status" value="1"/>
</dbReference>
<name>A0ABZ2PGY8_9NOCA</name>
<evidence type="ECO:0000256" key="1">
    <source>
        <dbReference type="ARBA" id="ARBA00022679"/>
    </source>
</evidence>
<sequence length="158" mass="16986">MNALTSPTSNDSFAARFSAPLPRDLRKHAEGMSWTHFTQQFAAASGPIRLGSWDSSTARGGRTSFAATFGIGDSIHSATATTYGPIDALTSMLYDAGLHLEIISFHQQTVHSAEHRDRTATFVLAEFDGRQRWSMAIESGATDSSIRAIIGAANMLHG</sequence>
<dbReference type="Pfam" id="PF08502">
    <property type="entry name" value="LeuA_dimer"/>
    <property type="match status" value="1"/>
</dbReference>
<protein>
    <submittedName>
        <fullName evidence="3">Alpha-isopropylmalate synthase regulatory domain-containing protein</fullName>
    </submittedName>
</protein>
<feature type="domain" description="2-isopropylmalate synthase LeuA allosteric (dimerisation)" evidence="2">
    <location>
        <begin position="35"/>
        <end position="157"/>
    </location>
</feature>
<keyword evidence="4" id="KW-1185">Reference proteome</keyword>
<evidence type="ECO:0000313" key="3">
    <source>
        <dbReference type="EMBL" id="WXG68112.1"/>
    </source>
</evidence>
<organism evidence="3 4">
    <name type="scientific">Rhodococcus sovatensis</name>
    <dbReference type="NCBI Taxonomy" id="1805840"/>
    <lineage>
        <taxon>Bacteria</taxon>
        <taxon>Bacillati</taxon>
        <taxon>Actinomycetota</taxon>
        <taxon>Actinomycetes</taxon>
        <taxon>Mycobacteriales</taxon>
        <taxon>Nocardiaceae</taxon>
        <taxon>Rhodococcus</taxon>
    </lineage>
</organism>
<gene>
    <name evidence="3" type="ORF">WDS16_23330</name>
</gene>
<accession>A0ABZ2PGY8</accession>
<keyword evidence="1" id="KW-0808">Transferase</keyword>
<proteinExistence type="predicted"/>
<dbReference type="EMBL" id="CP147846">
    <property type="protein sequence ID" value="WXG68112.1"/>
    <property type="molecule type" value="Genomic_DNA"/>
</dbReference>
<dbReference type="RefSeq" id="WP_338888102.1">
    <property type="nucleotide sequence ID" value="NZ_CP147846.1"/>
</dbReference>
<dbReference type="Proteomes" id="UP001432000">
    <property type="component" value="Chromosome"/>
</dbReference>
<evidence type="ECO:0000313" key="4">
    <source>
        <dbReference type="Proteomes" id="UP001432000"/>
    </source>
</evidence>
<reference evidence="3 4" key="1">
    <citation type="submission" date="2024-03" db="EMBL/GenBank/DDBJ databases">
        <title>Natural products discovery in diverse microorganisms through a two-stage MS feature dereplication strategy.</title>
        <authorList>
            <person name="Zhang R."/>
        </authorList>
    </citation>
    <scope>NUCLEOTIDE SEQUENCE [LARGE SCALE GENOMIC DNA]</scope>
    <source>
        <strain evidence="3 4">18930</strain>
    </source>
</reference>
<dbReference type="Gene3D" id="3.30.160.270">
    <property type="match status" value="1"/>
</dbReference>
<evidence type="ECO:0000259" key="2">
    <source>
        <dbReference type="SMART" id="SM00917"/>
    </source>
</evidence>
<dbReference type="SUPFAM" id="SSF110921">
    <property type="entry name" value="2-isopropylmalate synthase LeuA, allosteric (dimerisation) domain"/>
    <property type="match status" value="1"/>
</dbReference>
<dbReference type="InterPro" id="IPR036230">
    <property type="entry name" value="LeuA_allosteric_dom_sf"/>
</dbReference>
<dbReference type="InterPro" id="IPR013709">
    <property type="entry name" value="2-isopropylmalate_synth_dimer"/>
</dbReference>